<dbReference type="Pfam" id="PF07963">
    <property type="entry name" value="N_methyl"/>
    <property type="match status" value="1"/>
</dbReference>
<organism evidence="11 12">
    <name type="scientific">Vibrio syngnathi</name>
    <dbReference type="NCBI Taxonomy" id="3034029"/>
    <lineage>
        <taxon>Bacteria</taxon>
        <taxon>Pseudomonadati</taxon>
        <taxon>Pseudomonadota</taxon>
        <taxon>Gammaproteobacteria</taxon>
        <taxon>Vibrionales</taxon>
        <taxon>Vibrionaceae</taxon>
        <taxon>Vibrio</taxon>
    </lineage>
</organism>
<feature type="domain" description="Type II secretion system protein GspI C-terminal" evidence="10">
    <location>
        <begin position="54"/>
        <end position="129"/>
    </location>
</feature>
<evidence type="ECO:0000256" key="3">
    <source>
        <dbReference type="ARBA" id="ARBA00022475"/>
    </source>
</evidence>
<keyword evidence="12" id="KW-1185">Reference proteome</keyword>
<evidence type="ECO:0000256" key="6">
    <source>
        <dbReference type="ARBA" id="ARBA00022692"/>
    </source>
</evidence>
<dbReference type="InterPro" id="IPR012902">
    <property type="entry name" value="N_methyl_site"/>
</dbReference>
<name>A0AA34TRB7_9VIBR</name>
<keyword evidence="5 9" id="KW-0997">Cell inner membrane</keyword>
<evidence type="ECO:0000259" key="10">
    <source>
        <dbReference type="Pfam" id="PF02501"/>
    </source>
</evidence>
<reference evidence="11 12" key="1">
    <citation type="submission" date="2016-10" db="EMBL/GenBank/DDBJ databases">
        <title>The High Quality Genome of Vibrio splendidus K08M4.</title>
        <authorList>
            <person name="Wendling C."/>
            <person name="Chibani C.M."/>
            <person name="Hertel R."/>
            <person name="Sproer C."/>
            <person name="Bunk B."/>
            <person name="Overmann J."/>
            <person name="Roth O."/>
            <person name="Liesegang H."/>
        </authorList>
    </citation>
    <scope>NUCLEOTIDE SEQUENCE [LARGE SCALE GENOMIC DNA]</scope>
    <source>
        <strain evidence="11 12">K08M4</strain>
    </source>
</reference>
<dbReference type="Gene3D" id="3.30.1300.30">
    <property type="entry name" value="GSPII I/J protein-like"/>
    <property type="match status" value="1"/>
</dbReference>
<dbReference type="InterPro" id="IPR045584">
    <property type="entry name" value="Pilin-like"/>
</dbReference>
<protein>
    <recommendedName>
        <fullName evidence="9">Type II secretion system protein I</fullName>
        <shortName evidence="9">T2SS minor pseudopilin I</shortName>
    </recommendedName>
</protein>
<evidence type="ECO:0000256" key="8">
    <source>
        <dbReference type="ARBA" id="ARBA00023136"/>
    </source>
</evidence>
<proteinExistence type="inferred from homology"/>
<accession>A0AA34TRB7</accession>
<dbReference type="Proteomes" id="UP000194136">
    <property type="component" value="Chromosome 1"/>
</dbReference>
<dbReference type="AlphaFoldDB" id="A0AA34TRB7"/>
<dbReference type="PANTHER" id="PTHR38779">
    <property type="entry name" value="TYPE II SECRETION SYSTEM PROTEIN I-RELATED"/>
    <property type="match status" value="1"/>
</dbReference>
<dbReference type="RefSeq" id="WP_086050266.1">
    <property type="nucleotide sequence ID" value="NZ_CP017916.1"/>
</dbReference>
<keyword evidence="3" id="KW-1003">Cell membrane</keyword>
<keyword evidence="4 9" id="KW-0488">Methylation</keyword>
<dbReference type="GO" id="GO:0005886">
    <property type="term" value="C:plasma membrane"/>
    <property type="evidence" value="ECO:0007669"/>
    <property type="project" value="UniProtKB-SubCell"/>
</dbReference>
<keyword evidence="7" id="KW-1133">Transmembrane helix</keyword>
<dbReference type="PROSITE" id="PS00409">
    <property type="entry name" value="PROKAR_NTER_METHYL"/>
    <property type="match status" value="1"/>
</dbReference>
<evidence type="ECO:0000256" key="9">
    <source>
        <dbReference type="RuleBase" id="RU368030"/>
    </source>
</evidence>
<evidence type="ECO:0000256" key="4">
    <source>
        <dbReference type="ARBA" id="ARBA00022481"/>
    </source>
</evidence>
<evidence type="ECO:0000256" key="5">
    <source>
        <dbReference type="ARBA" id="ARBA00022519"/>
    </source>
</evidence>
<dbReference type="NCBIfam" id="TIGR02532">
    <property type="entry name" value="IV_pilin_GFxxxE"/>
    <property type="match status" value="1"/>
</dbReference>
<comment type="PTM">
    <text evidence="9">Cleaved by prepilin peptidase.</text>
</comment>
<sequence length="131" mass="14529">MKRNNRSLYRSRGMTLGSRGMTLLEVLVALAIFATAAISVIRAVTQHINTLSYLEEKTFAAMVVDNQMALVMLHPEKLKKAQGTQELAGREWFWKVTPIDTSDNLLKAFDVSAATSKKASPVVTVRSYVVN</sequence>
<dbReference type="SUPFAM" id="SSF54523">
    <property type="entry name" value="Pili subunits"/>
    <property type="match status" value="1"/>
</dbReference>
<dbReference type="KEGG" id="vsy:K08M4_28390"/>
<dbReference type="PANTHER" id="PTHR38779:SF2">
    <property type="entry name" value="TYPE II SECRETION SYSTEM PROTEIN I-RELATED"/>
    <property type="match status" value="1"/>
</dbReference>
<evidence type="ECO:0000256" key="7">
    <source>
        <dbReference type="ARBA" id="ARBA00022989"/>
    </source>
</evidence>
<dbReference type="GO" id="GO:0015627">
    <property type="term" value="C:type II protein secretion system complex"/>
    <property type="evidence" value="ECO:0007669"/>
    <property type="project" value="UniProtKB-UniRule"/>
</dbReference>
<dbReference type="Pfam" id="PF02501">
    <property type="entry name" value="T2SSI"/>
    <property type="match status" value="1"/>
</dbReference>
<comment type="function">
    <text evidence="9">Component of the type II secretion system required for the energy-dependent secretion of extracellular factors such as proteases and toxins from the periplasm.</text>
</comment>
<dbReference type="InterPro" id="IPR003413">
    <property type="entry name" value="T2SS_GspI_C"/>
</dbReference>
<evidence type="ECO:0000313" key="11">
    <source>
        <dbReference type="EMBL" id="ARP39530.1"/>
    </source>
</evidence>
<keyword evidence="6" id="KW-0812">Transmembrane</keyword>
<comment type="similarity">
    <text evidence="2 9">Belongs to the GSP I family.</text>
</comment>
<dbReference type="EMBL" id="CP017916">
    <property type="protein sequence ID" value="ARP39530.1"/>
    <property type="molecule type" value="Genomic_DNA"/>
</dbReference>
<comment type="subunit">
    <text evidence="9">Type II secretion is composed of four main components: the outer membrane complex, the inner membrane complex, the cytoplasmic secretion ATPase and the periplasm-spanning pseudopilus.</text>
</comment>
<dbReference type="GO" id="GO:0015628">
    <property type="term" value="P:protein secretion by the type II secretion system"/>
    <property type="evidence" value="ECO:0007669"/>
    <property type="project" value="UniProtKB-UniRule"/>
</dbReference>
<dbReference type="NCBIfam" id="TIGR01707">
    <property type="entry name" value="gspI"/>
    <property type="match status" value="1"/>
</dbReference>
<evidence type="ECO:0000256" key="2">
    <source>
        <dbReference type="ARBA" id="ARBA00008358"/>
    </source>
</evidence>
<dbReference type="InterPro" id="IPR010052">
    <property type="entry name" value="T2SS_protein-GspI"/>
</dbReference>
<gene>
    <name evidence="11" type="primary">gspI</name>
    <name evidence="11" type="ORF">K08M4_28390</name>
</gene>
<evidence type="ECO:0000256" key="1">
    <source>
        <dbReference type="ARBA" id="ARBA00004377"/>
    </source>
</evidence>
<comment type="subcellular location">
    <subcellularLocation>
        <location evidence="1 9">Cell inner membrane</location>
        <topology evidence="1 9">Single-pass membrane protein</topology>
    </subcellularLocation>
</comment>
<evidence type="ECO:0000313" key="12">
    <source>
        <dbReference type="Proteomes" id="UP000194136"/>
    </source>
</evidence>
<keyword evidence="8" id="KW-0472">Membrane</keyword>